<sequence length="41" mass="4511">MSMIQPVANGLRTDHPVPGLPFINDERLLLDNPDAIERTGP</sequence>
<organism evidence="1 2">
    <name type="scientific">Streptomyces fimbriatus</name>
    <dbReference type="NCBI Taxonomy" id="68197"/>
    <lineage>
        <taxon>Bacteria</taxon>
        <taxon>Bacillati</taxon>
        <taxon>Actinomycetota</taxon>
        <taxon>Actinomycetes</taxon>
        <taxon>Kitasatosporales</taxon>
        <taxon>Streptomycetaceae</taxon>
        <taxon>Streptomyces</taxon>
    </lineage>
</organism>
<comment type="caution">
    <text evidence="1">The sequence shown here is derived from an EMBL/GenBank/DDBJ whole genome shotgun (WGS) entry which is preliminary data.</text>
</comment>
<reference evidence="2" key="1">
    <citation type="journal article" date="2019" name="Int. J. Syst. Evol. Microbiol.">
        <title>The Global Catalogue of Microorganisms (GCM) 10K type strain sequencing project: providing services to taxonomists for standard genome sequencing and annotation.</title>
        <authorList>
            <consortium name="The Broad Institute Genomics Platform"/>
            <consortium name="The Broad Institute Genome Sequencing Center for Infectious Disease"/>
            <person name="Wu L."/>
            <person name="Ma J."/>
        </authorList>
    </citation>
    <scope>NUCLEOTIDE SEQUENCE [LARGE SCALE GENOMIC DNA]</scope>
    <source>
        <strain evidence="2">CCM 8479</strain>
    </source>
</reference>
<protein>
    <submittedName>
        <fullName evidence="1">Uncharacterized protein</fullName>
    </submittedName>
</protein>
<dbReference type="RefSeq" id="WP_344646199.1">
    <property type="nucleotide sequence ID" value="NZ_BAAASS010000032.1"/>
</dbReference>
<keyword evidence="2" id="KW-1185">Reference proteome</keyword>
<accession>A0ABW0DKN7</accession>
<evidence type="ECO:0000313" key="1">
    <source>
        <dbReference type="EMBL" id="MFC5230022.1"/>
    </source>
</evidence>
<dbReference type="Proteomes" id="UP001596156">
    <property type="component" value="Unassembled WGS sequence"/>
</dbReference>
<proteinExistence type="predicted"/>
<dbReference type="EMBL" id="JBHSKL010000068">
    <property type="protein sequence ID" value="MFC5230022.1"/>
    <property type="molecule type" value="Genomic_DNA"/>
</dbReference>
<name>A0ABW0DKN7_STRFI</name>
<gene>
    <name evidence="1" type="ORF">ACFPN6_37055</name>
</gene>
<evidence type="ECO:0000313" key="2">
    <source>
        <dbReference type="Proteomes" id="UP001596156"/>
    </source>
</evidence>